<proteinExistence type="predicted"/>
<reference evidence="1" key="1">
    <citation type="journal article" date="2021" name="Proc. Natl. Acad. Sci. U.S.A.">
        <title>A Catalog of Tens of Thousands of Viruses from Human Metagenomes Reveals Hidden Associations with Chronic Diseases.</title>
        <authorList>
            <person name="Tisza M.J."/>
            <person name="Buck C.B."/>
        </authorList>
    </citation>
    <scope>NUCLEOTIDE SEQUENCE</scope>
    <source>
        <strain evidence="1">Ctbvd11</strain>
    </source>
</reference>
<protein>
    <submittedName>
        <fullName evidence="1">Zinc finger protein</fullName>
    </submittedName>
</protein>
<evidence type="ECO:0000313" key="1">
    <source>
        <dbReference type="EMBL" id="DAE17209.1"/>
    </source>
</evidence>
<accession>A0A8S5QEH4</accession>
<name>A0A8S5QEH4_9CAUD</name>
<dbReference type="EMBL" id="BK015636">
    <property type="protein sequence ID" value="DAE17209.1"/>
    <property type="molecule type" value="Genomic_DNA"/>
</dbReference>
<organism evidence="1">
    <name type="scientific">Siphoviridae sp. ctbvd11</name>
    <dbReference type="NCBI Taxonomy" id="2825567"/>
    <lineage>
        <taxon>Viruses</taxon>
        <taxon>Duplodnaviria</taxon>
        <taxon>Heunggongvirae</taxon>
        <taxon>Uroviricota</taxon>
        <taxon>Caudoviricetes</taxon>
    </lineage>
</organism>
<sequence length="38" mass="4195">MKRGSLFLSADFKSAGTPNGHNFFLVPFCDQAHHLVGF</sequence>